<sequence>MLRVLFGEQPREWEGTSLETVRAIEQFAALSSKLAERLPEQSSKFRTYEIGRKGCFVQWMSLNRVVMRPSDIQDLFIPIS</sequence>
<organism evidence="1 2">
    <name type="scientific">Cohnella cholangitidis</name>
    <dbReference type="NCBI Taxonomy" id="2598458"/>
    <lineage>
        <taxon>Bacteria</taxon>
        <taxon>Bacillati</taxon>
        <taxon>Bacillota</taxon>
        <taxon>Bacilli</taxon>
        <taxon>Bacillales</taxon>
        <taxon>Paenibacillaceae</taxon>
        <taxon>Cohnella</taxon>
    </lineage>
</organism>
<dbReference type="AlphaFoldDB" id="A0A7G5BVB5"/>
<dbReference type="RefSeq" id="WP_182302255.1">
    <property type="nucleotide sequence ID" value="NZ_CP041969.1"/>
</dbReference>
<dbReference type="KEGG" id="cchl:FPL14_06495"/>
<accession>A0A7G5BVB5</accession>
<keyword evidence="2" id="KW-1185">Reference proteome</keyword>
<dbReference type="EMBL" id="CP041969">
    <property type="protein sequence ID" value="QMV40899.1"/>
    <property type="molecule type" value="Genomic_DNA"/>
</dbReference>
<gene>
    <name evidence="1" type="ORF">FPL14_06495</name>
</gene>
<proteinExistence type="predicted"/>
<reference evidence="1 2" key="1">
    <citation type="submission" date="2019-07" db="EMBL/GenBank/DDBJ databases">
        <authorList>
            <person name="Kim J.K."/>
            <person name="Cheong H.-M."/>
            <person name="Choi Y."/>
            <person name="Hwang K.J."/>
            <person name="Lee S."/>
            <person name="Choi C."/>
        </authorList>
    </citation>
    <scope>NUCLEOTIDE SEQUENCE [LARGE SCALE GENOMIC DNA]</scope>
    <source>
        <strain evidence="1 2">KS 22</strain>
    </source>
</reference>
<evidence type="ECO:0000313" key="2">
    <source>
        <dbReference type="Proteomes" id="UP000515679"/>
    </source>
</evidence>
<protein>
    <submittedName>
        <fullName evidence="1">Uncharacterized protein</fullName>
    </submittedName>
</protein>
<dbReference type="Proteomes" id="UP000515679">
    <property type="component" value="Chromosome"/>
</dbReference>
<evidence type="ECO:0000313" key="1">
    <source>
        <dbReference type="EMBL" id="QMV40899.1"/>
    </source>
</evidence>
<name>A0A7G5BVB5_9BACL</name>